<sequence length="76" mass="9017">MEDTEYQQYLSDQEQLLDTFYDETEEWLNARLDDLDGLIQQVIEETNTNAGNISQTRTDIMVIKWYTCHYESNSSI</sequence>
<accession>A0A844E3Y6</accession>
<dbReference type="AlphaFoldDB" id="A0A844E3Y6"/>
<evidence type="ECO:0000313" key="2">
    <source>
        <dbReference type="Proteomes" id="UP000431304"/>
    </source>
</evidence>
<dbReference type="RefSeq" id="WP_044963203.1">
    <property type="nucleotide sequence ID" value="NZ_CABKSU010000042.1"/>
</dbReference>
<organism evidence="1 2">
    <name type="scientific">Eubacterium ramulus</name>
    <dbReference type="NCBI Taxonomy" id="39490"/>
    <lineage>
        <taxon>Bacteria</taxon>
        <taxon>Bacillati</taxon>
        <taxon>Bacillota</taxon>
        <taxon>Clostridia</taxon>
        <taxon>Eubacteriales</taxon>
        <taxon>Eubacteriaceae</taxon>
        <taxon>Eubacterium</taxon>
    </lineage>
</organism>
<dbReference type="Proteomes" id="UP000431304">
    <property type="component" value="Unassembled WGS sequence"/>
</dbReference>
<name>A0A844E3Y6_EUBRA</name>
<protein>
    <submittedName>
        <fullName evidence="1">Uncharacterized protein</fullName>
    </submittedName>
</protein>
<dbReference type="GeneID" id="42786317"/>
<dbReference type="EMBL" id="WKRA01000048">
    <property type="protein sequence ID" value="MSD17475.1"/>
    <property type="molecule type" value="Genomic_DNA"/>
</dbReference>
<gene>
    <name evidence="1" type="ORF">GKE72_15745</name>
</gene>
<evidence type="ECO:0000313" key="1">
    <source>
        <dbReference type="EMBL" id="MSD17475.1"/>
    </source>
</evidence>
<reference evidence="1 2" key="1">
    <citation type="journal article" date="2019" name="Nat. Med.">
        <title>A library of human gut bacterial isolates paired with longitudinal multiomics data enables mechanistic microbiome research.</title>
        <authorList>
            <person name="Poyet M."/>
            <person name="Groussin M."/>
            <person name="Gibbons S.M."/>
            <person name="Avila-Pacheco J."/>
            <person name="Jiang X."/>
            <person name="Kearney S.M."/>
            <person name="Perrotta A.R."/>
            <person name="Berdy B."/>
            <person name="Zhao S."/>
            <person name="Lieberman T.D."/>
            <person name="Swanson P.K."/>
            <person name="Smith M."/>
            <person name="Roesemann S."/>
            <person name="Alexander J.E."/>
            <person name="Rich S.A."/>
            <person name="Livny J."/>
            <person name="Vlamakis H."/>
            <person name="Clish C."/>
            <person name="Bullock K."/>
            <person name="Deik A."/>
            <person name="Scott J."/>
            <person name="Pierce K.A."/>
            <person name="Xavier R.J."/>
            <person name="Alm E.J."/>
        </authorList>
    </citation>
    <scope>NUCLEOTIDE SEQUENCE [LARGE SCALE GENOMIC DNA]</scope>
    <source>
        <strain evidence="1 2">BIOML-A3</strain>
    </source>
</reference>
<comment type="caution">
    <text evidence="1">The sequence shown here is derived from an EMBL/GenBank/DDBJ whole genome shotgun (WGS) entry which is preliminary data.</text>
</comment>
<proteinExistence type="predicted"/>